<dbReference type="Gene3D" id="2.10.25.10">
    <property type="entry name" value="Laminin"/>
    <property type="match status" value="1"/>
</dbReference>
<protein>
    <submittedName>
        <fullName evidence="2">Uncharacterized protein LOC114340383 isoform X2</fullName>
    </submittedName>
    <submittedName>
        <fullName evidence="3">Uncharacterized protein LOC114347555 isoform X2</fullName>
    </submittedName>
</protein>
<dbReference type="RefSeq" id="XP_028154045.1">
    <property type="nucleotide sequence ID" value="XM_028298244.1"/>
</dbReference>
<sequence>MKTLFVAIFMVMVVASVAGRSPFVLECGENEVDGCEPCCPQSEVTCQNKVSQPCDGDCPFICIMKCVCAKGYLRDTKSGKCVTDC</sequence>
<dbReference type="RefSeq" id="XP_028146926.1">
    <property type="nucleotide sequence ID" value="XM_028291125.1"/>
</dbReference>
<name>A0A6P7GC26_DIAVI</name>
<feature type="chain" id="PRO_5044651014" evidence="1">
    <location>
        <begin position="20"/>
        <end position="85"/>
    </location>
</feature>
<evidence type="ECO:0000313" key="2">
    <source>
        <dbReference type="RefSeq" id="XP_028146926.1"/>
    </source>
</evidence>
<dbReference type="AlphaFoldDB" id="A0A6P7GC26"/>
<reference evidence="2 3" key="1">
    <citation type="submission" date="2025-04" db="UniProtKB">
        <authorList>
            <consortium name="RefSeq"/>
        </authorList>
    </citation>
    <scope>IDENTIFICATION</scope>
    <source>
        <tissue evidence="2 3">Whole insect</tissue>
    </source>
</reference>
<keyword evidence="1" id="KW-0732">Signal</keyword>
<proteinExistence type="predicted"/>
<evidence type="ECO:0000256" key="1">
    <source>
        <dbReference type="SAM" id="SignalP"/>
    </source>
</evidence>
<accession>A0A6P7GC26</accession>
<organism evidence="2">
    <name type="scientific">Diabrotica virgifera virgifera</name>
    <name type="common">western corn rootworm</name>
    <dbReference type="NCBI Taxonomy" id="50390"/>
    <lineage>
        <taxon>Eukaryota</taxon>
        <taxon>Metazoa</taxon>
        <taxon>Ecdysozoa</taxon>
        <taxon>Arthropoda</taxon>
        <taxon>Hexapoda</taxon>
        <taxon>Insecta</taxon>
        <taxon>Pterygota</taxon>
        <taxon>Neoptera</taxon>
        <taxon>Endopterygota</taxon>
        <taxon>Coleoptera</taxon>
        <taxon>Polyphaga</taxon>
        <taxon>Cucujiformia</taxon>
        <taxon>Chrysomeloidea</taxon>
        <taxon>Chrysomelidae</taxon>
        <taxon>Galerucinae</taxon>
        <taxon>Diabroticina</taxon>
        <taxon>Diabroticites</taxon>
        <taxon>Diabrotica</taxon>
    </lineage>
</organism>
<gene>
    <name evidence="2" type="primary">LOC114340383</name>
    <name evidence="3" type="synonym">LOC114347555</name>
</gene>
<evidence type="ECO:0000313" key="3">
    <source>
        <dbReference type="RefSeq" id="XP_028154045.1"/>
    </source>
</evidence>
<feature type="signal peptide" evidence="1">
    <location>
        <begin position="1"/>
        <end position="19"/>
    </location>
</feature>